<accession>A0A314YGM7</accession>
<sequence length="67" mass="7007">MKVVTTSSAQRGDKYATPSGNQNLAETGVGHLIAKRPILVSLACQLGFGIKKIGGSDHRRLSLTVSA</sequence>
<comment type="caution">
    <text evidence="2">The sequence shown here is derived from an EMBL/GenBank/DDBJ whole genome shotgun (WGS) entry which is preliminary data.</text>
</comment>
<organism evidence="2 3">
    <name type="scientific">Prunus yedoensis var. nudiflora</name>
    <dbReference type="NCBI Taxonomy" id="2094558"/>
    <lineage>
        <taxon>Eukaryota</taxon>
        <taxon>Viridiplantae</taxon>
        <taxon>Streptophyta</taxon>
        <taxon>Embryophyta</taxon>
        <taxon>Tracheophyta</taxon>
        <taxon>Spermatophyta</taxon>
        <taxon>Magnoliopsida</taxon>
        <taxon>eudicotyledons</taxon>
        <taxon>Gunneridae</taxon>
        <taxon>Pentapetalae</taxon>
        <taxon>rosids</taxon>
        <taxon>fabids</taxon>
        <taxon>Rosales</taxon>
        <taxon>Rosaceae</taxon>
        <taxon>Amygdaloideae</taxon>
        <taxon>Amygdaleae</taxon>
        <taxon>Prunus</taxon>
    </lineage>
</organism>
<evidence type="ECO:0000313" key="2">
    <source>
        <dbReference type="EMBL" id="PQQ07705.1"/>
    </source>
</evidence>
<name>A0A314YGM7_PRUYE</name>
<feature type="compositionally biased region" description="Polar residues" evidence="1">
    <location>
        <begin position="1"/>
        <end position="10"/>
    </location>
</feature>
<evidence type="ECO:0000313" key="3">
    <source>
        <dbReference type="Proteomes" id="UP000250321"/>
    </source>
</evidence>
<proteinExistence type="predicted"/>
<reference evidence="2 3" key="1">
    <citation type="submission" date="2018-02" db="EMBL/GenBank/DDBJ databases">
        <title>Draft genome of wild Prunus yedoensis var. nudiflora.</title>
        <authorList>
            <person name="Baek S."/>
            <person name="Kim J.-H."/>
            <person name="Choi K."/>
            <person name="Kim G.-B."/>
            <person name="Cho A."/>
            <person name="Jang H."/>
            <person name="Shin C.-H."/>
            <person name="Yu H.-J."/>
            <person name="Mun J.-H."/>
        </authorList>
    </citation>
    <scope>NUCLEOTIDE SEQUENCE [LARGE SCALE GENOMIC DNA]</scope>
    <source>
        <strain evidence="3">cv. Jeju island</strain>
        <tissue evidence="2">Leaf</tissue>
    </source>
</reference>
<keyword evidence="3" id="KW-1185">Reference proteome</keyword>
<protein>
    <submittedName>
        <fullName evidence="2">Uncharacterized protein</fullName>
    </submittedName>
</protein>
<dbReference type="AlphaFoldDB" id="A0A314YGM7"/>
<evidence type="ECO:0000256" key="1">
    <source>
        <dbReference type="SAM" id="MobiDB-lite"/>
    </source>
</evidence>
<dbReference type="Proteomes" id="UP000250321">
    <property type="component" value="Unassembled WGS sequence"/>
</dbReference>
<dbReference type="EMBL" id="PJQY01000825">
    <property type="protein sequence ID" value="PQQ07705.1"/>
    <property type="molecule type" value="Genomic_DNA"/>
</dbReference>
<feature type="region of interest" description="Disordered" evidence="1">
    <location>
        <begin position="1"/>
        <end position="21"/>
    </location>
</feature>
<gene>
    <name evidence="2" type="ORF">Pyn_26690</name>
</gene>